<evidence type="ECO:0000313" key="1">
    <source>
        <dbReference type="EMBL" id="MFC6098509.1"/>
    </source>
</evidence>
<dbReference type="EMBL" id="JBHSQB010000021">
    <property type="protein sequence ID" value="MFC6098509.1"/>
    <property type="molecule type" value="Genomic_DNA"/>
</dbReference>
<organism evidence="1 2">
    <name type="scientific">Flavobacterium qiangtangense</name>
    <dbReference type="NCBI Taxonomy" id="1442595"/>
    <lineage>
        <taxon>Bacteria</taxon>
        <taxon>Pseudomonadati</taxon>
        <taxon>Bacteroidota</taxon>
        <taxon>Flavobacteriia</taxon>
        <taxon>Flavobacteriales</taxon>
        <taxon>Flavobacteriaceae</taxon>
        <taxon>Flavobacterium</taxon>
    </lineage>
</organism>
<dbReference type="InterPro" id="IPR011664">
    <property type="entry name" value="Abi_system_AbiD/AbiF-like"/>
</dbReference>
<accession>A0ABW1PTE6</accession>
<dbReference type="Pfam" id="PF07751">
    <property type="entry name" value="Abi_2"/>
    <property type="match status" value="1"/>
</dbReference>
<sequence>MMAKQSEYPKKIISFDLQIKQLIERGLIINNPELAKDFLKNISYFRLQGYWWEFQNDKTNHEFKPDTTFENVIELYTFDRKLRLIIFDAIERIEVALRTKMIYYLSVEKDQWWFENKDVFFSESFFKDSLFEIDKELDRTKEIFIESHFKKYGKDSRPPAYKTLEVISFGCLSKLYSNLSNEIGAKNRIAKEFNLPNYNYLKSWLQSFNVIRNIIAHHSRLWNRNIHFAPKSLDKPTSEFITVPNNINSLYHSLSCIIYILNKVSNGHTIKGKLIRLFENNQKRYLTEMGFPENWKEQLLWK</sequence>
<comment type="caution">
    <text evidence="1">The sequence shown here is derived from an EMBL/GenBank/DDBJ whole genome shotgun (WGS) entry which is preliminary data.</text>
</comment>
<dbReference type="RefSeq" id="WP_379793530.1">
    <property type="nucleotide sequence ID" value="NZ_JBHSQB010000021.1"/>
</dbReference>
<dbReference type="Proteomes" id="UP001596287">
    <property type="component" value="Unassembled WGS sequence"/>
</dbReference>
<keyword evidence="2" id="KW-1185">Reference proteome</keyword>
<gene>
    <name evidence="1" type="ORF">ACFPVY_17810</name>
</gene>
<evidence type="ECO:0000313" key="2">
    <source>
        <dbReference type="Proteomes" id="UP001596287"/>
    </source>
</evidence>
<proteinExistence type="predicted"/>
<name>A0ABW1PTE6_9FLAO</name>
<reference evidence="2" key="1">
    <citation type="journal article" date="2019" name="Int. J. Syst. Evol. Microbiol.">
        <title>The Global Catalogue of Microorganisms (GCM) 10K type strain sequencing project: providing services to taxonomists for standard genome sequencing and annotation.</title>
        <authorList>
            <consortium name="The Broad Institute Genomics Platform"/>
            <consortium name="The Broad Institute Genome Sequencing Center for Infectious Disease"/>
            <person name="Wu L."/>
            <person name="Ma J."/>
        </authorList>
    </citation>
    <scope>NUCLEOTIDE SEQUENCE [LARGE SCALE GENOMIC DNA]</scope>
    <source>
        <strain evidence="2">CCUG 49679</strain>
    </source>
</reference>
<protein>
    <submittedName>
        <fullName evidence="1">Abi family protein</fullName>
    </submittedName>
</protein>